<feature type="compositionally biased region" description="Low complexity" evidence="1">
    <location>
        <begin position="335"/>
        <end position="351"/>
    </location>
</feature>
<feature type="compositionally biased region" description="Low complexity" evidence="1">
    <location>
        <begin position="364"/>
        <end position="373"/>
    </location>
</feature>
<feature type="compositionally biased region" description="Acidic residues" evidence="1">
    <location>
        <begin position="515"/>
        <end position="540"/>
    </location>
</feature>
<evidence type="ECO:0000313" key="3">
    <source>
        <dbReference type="Proteomes" id="UP000037729"/>
    </source>
</evidence>
<organism evidence="2 3">
    <name type="scientific">Haloarcula rubripromontorii</name>
    <dbReference type="NCBI Taxonomy" id="1705562"/>
    <lineage>
        <taxon>Archaea</taxon>
        <taxon>Methanobacteriati</taxon>
        <taxon>Methanobacteriota</taxon>
        <taxon>Stenosarchaea group</taxon>
        <taxon>Halobacteria</taxon>
        <taxon>Halobacteriales</taxon>
        <taxon>Haloarculaceae</taxon>
        <taxon>Haloarcula</taxon>
    </lineage>
</organism>
<feature type="compositionally biased region" description="Acidic residues" evidence="1">
    <location>
        <begin position="434"/>
        <end position="453"/>
    </location>
</feature>
<dbReference type="EMBL" id="LIUF01000006">
    <property type="protein sequence ID" value="KOX91758.1"/>
    <property type="molecule type" value="Genomic_DNA"/>
</dbReference>
<dbReference type="AlphaFoldDB" id="A0A0M9AHU8"/>
<feature type="region of interest" description="Disordered" evidence="1">
    <location>
        <begin position="250"/>
        <end position="545"/>
    </location>
</feature>
<evidence type="ECO:0008006" key="4">
    <source>
        <dbReference type="Google" id="ProtNLM"/>
    </source>
</evidence>
<sequence length="586" mass="60031">MSESGDGGPGRREVAHRLFAAEFDDADFSYSESDEERAPNYVVTPTGARVNRLFLVGVLTELEQVNDDVLRARVVDPTGPFVIYAGQYQPDELAFLEAADPPMFVAVTGKARTFQPDDSDRVFTSVRPESISEVDADTRDRWVVQAAEQTVSRIGQLASAKQAGLAGDDLRLALLDRGVGESAAAGITLALDHYGTTGDYLDALRTTALDAARVVAGDTDEAEGLSLSPGDGTDDPIPLLASLDLDTALSTPETTDEDISASAESGSPSEGATDDGDVTEPSAQTAATPDSEPATADVADAAETGAPADAADAEPAPESAGAPAGDESPEPDADAATSNAPAETPETATDAAADETTADDSASEDASTPASSESVDEATTSGEPSTDATPGDVPDASSEPDDDLGDFDTEFELDADEREEIEQEYGTDFQSGTEVDEPGAADIETPDPEELADAAETGAPADAADAEPAPESAGAPAGDESPEPDADAATSDAPAETPETATDASADETTAGEAASEDAAEDVDLEDAAMEVMDELDDGSGADREELRSTVAGRYGADADAVEDAIQDALMGGRCYEPEDGKLKPI</sequence>
<evidence type="ECO:0000313" key="2">
    <source>
        <dbReference type="EMBL" id="KOX91758.1"/>
    </source>
</evidence>
<name>A0A0M9AHU8_9EURY</name>
<comment type="caution">
    <text evidence="2">The sequence shown here is derived from an EMBL/GenBank/DDBJ whole genome shotgun (WGS) entry which is preliminary data.</text>
</comment>
<dbReference type="Proteomes" id="UP000037729">
    <property type="component" value="Unassembled WGS sequence"/>
</dbReference>
<dbReference type="OrthoDB" id="214631at2157"/>
<reference evidence="2 3" key="1">
    <citation type="submission" date="2015-08" db="EMBL/GenBank/DDBJ databases">
        <title>Genomes of Isolates from Cabo Rojo, PR.</title>
        <authorList>
            <person name="Sanchez-Nieves R.L."/>
            <person name="Montalvo-Rodriguez R."/>
        </authorList>
    </citation>
    <scope>NUCLEOTIDE SEQUENCE [LARGE SCALE GENOMIC DNA]</scope>
    <source>
        <strain evidence="2 3">SL3</strain>
    </source>
</reference>
<dbReference type="STRING" id="1705562.AMS69_16740"/>
<feature type="compositionally biased region" description="Acidic residues" evidence="1">
    <location>
        <begin position="352"/>
        <end position="363"/>
    </location>
</feature>
<feature type="compositionally biased region" description="Low complexity" evidence="1">
    <location>
        <begin position="487"/>
        <end position="514"/>
    </location>
</feature>
<keyword evidence="3" id="KW-1185">Reference proteome</keyword>
<protein>
    <recommendedName>
        <fullName evidence="4">Rpa-associated protein</fullName>
    </recommendedName>
</protein>
<feature type="compositionally biased region" description="Polar residues" evidence="1">
    <location>
        <begin position="377"/>
        <end position="388"/>
    </location>
</feature>
<feature type="compositionally biased region" description="Low complexity" evidence="1">
    <location>
        <begin position="291"/>
        <end position="326"/>
    </location>
</feature>
<feature type="compositionally biased region" description="Low complexity" evidence="1">
    <location>
        <begin position="260"/>
        <end position="271"/>
    </location>
</feature>
<dbReference type="RefSeq" id="WP_053969198.1">
    <property type="nucleotide sequence ID" value="NZ_LIUF01000006.1"/>
</dbReference>
<evidence type="ECO:0000256" key="1">
    <source>
        <dbReference type="SAM" id="MobiDB-lite"/>
    </source>
</evidence>
<dbReference type="PATRIC" id="fig|1705562.3.peg.3739"/>
<feature type="compositionally biased region" description="Acidic residues" evidence="1">
    <location>
        <begin position="398"/>
        <end position="425"/>
    </location>
</feature>
<feature type="region of interest" description="Disordered" evidence="1">
    <location>
        <begin position="220"/>
        <end position="239"/>
    </location>
</feature>
<proteinExistence type="predicted"/>
<feature type="compositionally biased region" description="Low complexity" evidence="1">
    <location>
        <begin position="454"/>
        <end position="479"/>
    </location>
</feature>
<gene>
    <name evidence="2" type="ORF">AMS69_16740</name>
</gene>
<accession>A0A0M9AHU8</accession>